<organism evidence="1 2">
    <name type="scientific">Gallibacterium genomosp. 3</name>
    <dbReference type="NCBI Taxonomy" id="505345"/>
    <lineage>
        <taxon>Bacteria</taxon>
        <taxon>Pseudomonadati</taxon>
        <taxon>Pseudomonadota</taxon>
        <taxon>Gammaproteobacteria</taxon>
        <taxon>Pasteurellales</taxon>
        <taxon>Pasteurellaceae</taxon>
        <taxon>Gallibacterium</taxon>
    </lineage>
</organism>
<evidence type="ECO:0000313" key="2">
    <source>
        <dbReference type="Proteomes" id="UP000092626"/>
    </source>
</evidence>
<protein>
    <recommendedName>
        <fullName evidence="3">Adenine methyltransferase</fullName>
    </recommendedName>
</protein>
<sequence length="167" mass="19637">MIDNLKEKDYWATPKEVVENIQRLTGLNFNLDACANKQNTKCEEFITEEQNTLITDWGKYKQVFMNPSYCNPLPFIIKAVNECYRNHNQVAILLNIDTSTRWFKVCEVFASQIYFITSGRISFLDYRTKEKVKGNNKPQMIAVFYPPCSKKYSNKVQTYFIDINNLQ</sequence>
<evidence type="ECO:0008006" key="3">
    <source>
        <dbReference type="Google" id="ProtNLM"/>
    </source>
</evidence>
<dbReference type="GO" id="GO:0003677">
    <property type="term" value="F:DNA binding"/>
    <property type="evidence" value="ECO:0007669"/>
    <property type="project" value="InterPro"/>
</dbReference>
<dbReference type="NCBIfam" id="TIGR01712">
    <property type="entry name" value="phage_N6A_met"/>
    <property type="match status" value="1"/>
</dbReference>
<comment type="caution">
    <text evidence="1">The sequence shown here is derived from an EMBL/GenBank/DDBJ whole genome shotgun (WGS) entry which is preliminary data.</text>
</comment>
<dbReference type="GO" id="GO:0009007">
    <property type="term" value="F:site-specific DNA-methyltransferase (adenine-specific) activity"/>
    <property type="evidence" value="ECO:0007669"/>
    <property type="project" value="InterPro"/>
</dbReference>
<gene>
    <name evidence="1" type="ORF">QV06_00465</name>
</gene>
<dbReference type="AlphaFoldDB" id="A0A1A7PXT0"/>
<proteinExistence type="predicted"/>
<dbReference type="InterPro" id="IPR008593">
    <property type="entry name" value="Dam_MeTrfase"/>
</dbReference>
<dbReference type="Proteomes" id="UP000092626">
    <property type="component" value="Unassembled WGS sequence"/>
</dbReference>
<dbReference type="Pfam" id="PF05869">
    <property type="entry name" value="Dam"/>
    <property type="match status" value="1"/>
</dbReference>
<dbReference type="GO" id="GO:0009307">
    <property type="term" value="P:DNA restriction-modification system"/>
    <property type="evidence" value="ECO:0007669"/>
    <property type="project" value="InterPro"/>
</dbReference>
<accession>A0A1A7PXT0</accession>
<evidence type="ECO:0000313" key="1">
    <source>
        <dbReference type="EMBL" id="OBX05960.1"/>
    </source>
</evidence>
<dbReference type="EMBL" id="JTJR01000002">
    <property type="protein sequence ID" value="OBX05960.1"/>
    <property type="molecule type" value="Genomic_DNA"/>
</dbReference>
<reference evidence="1 2" key="1">
    <citation type="submission" date="2014-11" db="EMBL/GenBank/DDBJ databases">
        <title>Pan-genome of Gallibacterium spp.</title>
        <authorList>
            <person name="Kudirkiene E."/>
            <person name="Bojesen A.M."/>
        </authorList>
    </citation>
    <scope>NUCLEOTIDE SEQUENCE [LARGE SCALE GENOMIC DNA]</scope>
    <source>
        <strain evidence="1 2">59/S3/89</strain>
    </source>
</reference>
<dbReference type="STRING" id="505345.QV06_00465"/>
<name>A0A1A7PXT0_9PAST</name>